<dbReference type="Gene3D" id="3.40.30.10">
    <property type="entry name" value="Glutaredoxin"/>
    <property type="match status" value="1"/>
</dbReference>
<sequence length="282" mass="31614">MSQSPYIIDITLDNFQQIILEGSMQQPILIDFWAEWCAPCKALMPILTKLAGEFQGQFILAKVNIDEQRELAAQFQVRSVPTVMLVSQGQLVDQFSGAKPESEIRAFLKQHLTNPVEAFKEQIKQLIGEGQLDQAQALLQQAISQLPDDIELQIELARILLQKNQATDARAVLDNLPESDKARPEVKGLIAGLQFTEKAPSPEQLAALADRDDSEARYLKAMAALVQADYEQALTLLLNLLRDERSYQDGIAHKTLLEVFALLGEGNPLVIQSRRKLYTLMY</sequence>
<evidence type="ECO:0000256" key="6">
    <source>
        <dbReference type="NCBIfam" id="TIGR01068"/>
    </source>
</evidence>
<dbReference type="PANTHER" id="PTHR45663:SF11">
    <property type="entry name" value="GEO12009P1"/>
    <property type="match status" value="1"/>
</dbReference>
<accession>A0A1K1V4D7</accession>
<dbReference type="SUPFAM" id="SSF48452">
    <property type="entry name" value="TPR-like"/>
    <property type="match status" value="1"/>
</dbReference>
<reference evidence="8 9" key="1">
    <citation type="submission" date="2016-11" db="EMBL/GenBank/DDBJ databases">
        <authorList>
            <person name="Jaros S."/>
            <person name="Januszkiewicz K."/>
            <person name="Wedrychowicz H."/>
        </authorList>
    </citation>
    <scope>NUCLEOTIDE SEQUENCE [LARGE SCALE GENOMIC DNA]</scope>
    <source>
        <strain evidence="8 9">DSM 21637</strain>
    </source>
</reference>
<dbReference type="Proteomes" id="UP000182350">
    <property type="component" value="Unassembled WGS sequence"/>
</dbReference>
<evidence type="ECO:0000256" key="2">
    <source>
        <dbReference type="ARBA" id="ARBA00022448"/>
    </source>
</evidence>
<dbReference type="FunFam" id="3.40.30.10:FF:000001">
    <property type="entry name" value="Thioredoxin"/>
    <property type="match status" value="1"/>
</dbReference>
<keyword evidence="9" id="KW-1185">Reference proteome</keyword>
<name>A0A1K1V4D7_9GAMM</name>
<proteinExistence type="inferred from homology"/>
<dbReference type="Pfam" id="PF14561">
    <property type="entry name" value="TPR_20"/>
    <property type="match status" value="1"/>
</dbReference>
<dbReference type="Pfam" id="PF14559">
    <property type="entry name" value="TPR_19"/>
    <property type="match status" value="1"/>
</dbReference>
<evidence type="ECO:0000313" key="8">
    <source>
        <dbReference type="EMBL" id="SFX19603.1"/>
    </source>
</evidence>
<feature type="domain" description="Thioredoxin" evidence="7">
    <location>
        <begin position="1"/>
        <end position="113"/>
    </location>
</feature>
<dbReference type="Pfam" id="PF00085">
    <property type="entry name" value="Thioredoxin"/>
    <property type="match status" value="1"/>
</dbReference>
<dbReference type="SUPFAM" id="SSF52833">
    <property type="entry name" value="Thioredoxin-like"/>
    <property type="match status" value="1"/>
</dbReference>
<dbReference type="InterPro" id="IPR017937">
    <property type="entry name" value="Thioredoxin_CS"/>
</dbReference>
<dbReference type="PANTHER" id="PTHR45663">
    <property type="entry name" value="GEO12009P1"/>
    <property type="match status" value="1"/>
</dbReference>
<comment type="similarity">
    <text evidence="1">Belongs to the thioredoxin family.</text>
</comment>
<evidence type="ECO:0000256" key="5">
    <source>
        <dbReference type="ARBA" id="ARBA00023284"/>
    </source>
</evidence>
<dbReference type="AlphaFoldDB" id="A0A1K1V4D7"/>
<dbReference type="PRINTS" id="PR00421">
    <property type="entry name" value="THIOREDOXIN"/>
</dbReference>
<dbReference type="Gene3D" id="1.25.40.10">
    <property type="entry name" value="Tetratricopeptide repeat domain"/>
    <property type="match status" value="2"/>
</dbReference>
<organism evidence="8 9">
    <name type="scientific">Marinospirillum alkaliphilum DSM 21637</name>
    <dbReference type="NCBI Taxonomy" id="1122209"/>
    <lineage>
        <taxon>Bacteria</taxon>
        <taxon>Pseudomonadati</taxon>
        <taxon>Pseudomonadota</taxon>
        <taxon>Gammaproteobacteria</taxon>
        <taxon>Oceanospirillales</taxon>
        <taxon>Oceanospirillaceae</taxon>
        <taxon>Marinospirillum</taxon>
    </lineage>
</organism>
<dbReference type="STRING" id="1122209.SAMN02745752_00758"/>
<dbReference type="CDD" id="cd02956">
    <property type="entry name" value="ybbN"/>
    <property type="match status" value="1"/>
</dbReference>
<dbReference type="GO" id="GO:0006950">
    <property type="term" value="P:response to stress"/>
    <property type="evidence" value="ECO:0007669"/>
    <property type="project" value="UniProtKB-ARBA"/>
</dbReference>
<protein>
    <recommendedName>
        <fullName evidence="6">Thioredoxin</fullName>
    </recommendedName>
</protein>
<gene>
    <name evidence="8" type="ORF">SAMN02745752_00758</name>
</gene>
<dbReference type="InterPro" id="IPR011990">
    <property type="entry name" value="TPR-like_helical_dom_sf"/>
</dbReference>
<dbReference type="GO" id="GO:0005737">
    <property type="term" value="C:cytoplasm"/>
    <property type="evidence" value="ECO:0007669"/>
    <property type="project" value="TreeGrafter"/>
</dbReference>
<dbReference type="PROSITE" id="PS51352">
    <property type="entry name" value="THIOREDOXIN_2"/>
    <property type="match status" value="1"/>
</dbReference>
<dbReference type="EMBL" id="FPJW01000002">
    <property type="protein sequence ID" value="SFX19603.1"/>
    <property type="molecule type" value="Genomic_DNA"/>
</dbReference>
<evidence type="ECO:0000259" key="7">
    <source>
        <dbReference type="PROSITE" id="PS51352"/>
    </source>
</evidence>
<dbReference type="RefSeq" id="WP_072325013.1">
    <property type="nucleotide sequence ID" value="NZ_FPJW01000002.1"/>
</dbReference>
<dbReference type="OrthoDB" id="9790390at2"/>
<evidence type="ECO:0000256" key="3">
    <source>
        <dbReference type="ARBA" id="ARBA00022982"/>
    </source>
</evidence>
<dbReference type="NCBIfam" id="TIGR01068">
    <property type="entry name" value="thioredoxin"/>
    <property type="match status" value="1"/>
</dbReference>
<keyword evidence="2" id="KW-0813">Transport</keyword>
<evidence type="ECO:0000256" key="4">
    <source>
        <dbReference type="ARBA" id="ARBA00023157"/>
    </source>
</evidence>
<dbReference type="InterPro" id="IPR005746">
    <property type="entry name" value="Thioredoxin"/>
</dbReference>
<dbReference type="InterPro" id="IPR036249">
    <property type="entry name" value="Thioredoxin-like_sf"/>
</dbReference>
<keyword evidence="3" id="KW-0249">Electron transport</keyword>
<dbReference type="InterPro" id="IPR013766">
    <property type="entry name" value="Thioredoxin_domain"/>
</dbReference>
<evidence type="ECO:0000313" key="9">
    <source>
        <dbReference type="Proteomes" id="UP000182350"/>
    </source>
</evidence>
<keyword evidence="4" id="KW-1015">Disulfide bond</keyword>
<dbReference type="GO" id="GO:0015035">
    <property type="term" value="F:protein-disulfide reductase activity"/>
    <property type="evidence" value="ECO:0007669"/>
    <property type="project" value="UniProtKB-UniRule"/>
</dbReference>
<keyword evidence="5" id="KW-0676">Redox-active center</keyword>
<evidence type="ECO:0000256" key="1">
    <source>
        <dbReference type="ARBA" id="ARBA00008987"/>
    </source>
</evidence>
<dbReference type="PROSITE" id="PS00194">
    <property type="entry name" value="THIOREDOXIN_1"/>
    <property type="match status" value="1"/>
</dbReference>